<feature type="non-terminal residue" evidence="1">
    <location>
        <position position="1"/>
    </location>
</feature>
<proteinExistence type="predicted"/>
<reference evidence="1 2" key="1">
    <citation type="submission" date="2016-06" db="EMBL/GenBank/DDBJ databases">
        <title>Comparative genomics of the ectomycorrhizal sister species Rhizopogon vinicolor and Rhizopogon vesiculosus (Basidiomycota: Boletales) reveals a divergence of the mating type B locus.</title>
        <authorList>
            <consortium name="DOE Joint Genome Institute"/>
            <person name="Mujic A.B."/>
            <person name="Kuo A."/>
            <person name="Tritt A."/>
            <person name="Lipzen A."/>
            <person name="Chen C."/>
            <person name="Johnson J."/>
            <person name="Sharma A."/>
            <person name="Barry K."/>
            <person name="Grigoriev I.V."/>
            <person name="Spatafora J.W."/>
        </authorList>
    </citation>
    <scope>NUCLEOTIDE SEQUENCE [LARGE SCALE GENOMIC DNA]</scope>
    <source>
        <strain evidence="1 2">AM-OR11-026</strain>
    </source>
</reference>
<evidence type="ECO:0000313" key="1">
    <source>
        <dbReference type="EMBL" id="OAX35167.1"/>
    </source>
</evidence>
<dbReference type="AlphaFoldDB" id="A0A1B7MRF7"/>
<dbReference type="Proteomes" id="UP000092154">
    <property type="component" value="Unassembled WGS sequence"/>
</dbReference>
<dbReference type="InParanoid" id="A0A1B7MRF7"/>
<protein>
    <submittedName>
        <fullName evidence="1">Uncharacterized protein</fullName>
    </submittedName>
</protein>
<keyword evidence="2" id="KW-1185">Reference proteome</keyword>
<dbReference type="OrthoDB" id="2639018at2759"/>
<gene>
    <name evidence="1" type="ORF">K503DRAFT_392781</name>
</gene>
<dbReference type="EMBL" id="KV448526">
    <property type="protein sequence ID" value="OAX35167.1"/>
    <property type="molecule type" value="Genomic_DNA"/>
</dbReference>
<sequence length="275" mass="30060">ACPSPTPVLTSPLVHDVSAFREPAGREVSTVSSDPESFLRRASDMIQLVLPVVQGATGAIPLAGPPMQAAIGGLLAILQAIDRNSQNTDSVASLRSRLQRLHCHLCNASTARDPPEQSRRDSLTRILQETSHKLANLSKHHRGYTSRVTQAIAGCSSDINDYLLEYSVSSQMQMQNDVREVLMRVQKLECSAGQGATQLTKTIALGFVTLVDATGYKHHLMVNHCAPFQQLNMMVAVLLECDSIEAQIQKRYMEKGQYDLCIDEGTHVTKLTSHG</sequence>
<accession>A0A1B7MRF7</accession>
<evidence type="ECO:0000313" key="2">
    <source>
        <dbReference type="Proteomes" id="UP000092154"/>
    </source>
</evidence>
<organism evidence="1 2">
    <name type="scientific">Rhizopogon vinicolor AM-OR11-026</name>
    <dbReference type="NCBI Taxonomy" id="1314800"/>
    <lineage>
        <taxon>Eukaryota</taxon>
        <taxon>Fungi</taxon>
        <taxon>Dikarya</taxon>
        <taxon>Basidiomycota</taxon>
        <taxon>Agaricomycotina</taxon>
        <taxon>Agaricomycetes</taxon>
        <taxon>Agaricomycetidae</taxon>
        <taxon>Boletales</taxon>
        <taxon>Suillineae</taxon>
        <taxon>Rhizopogonaceae</taxon>
        <taxon>Rhizopogon</taxon>
    </lineage>
</organism>
<name>A0A1B7MRF7_9AGAM</name>